<gene>
    <name evidence="2" type="ORF">UFOPK3522_01375</name>
</gene>
<accession>A0A6J6A0A7</accession>
<feature type="region of interest" description="Disordered" evidence="1">
    <location>
        <begin position="1"/>
        <end position="32"/>
    </location>
</feature>
<protein>
    <submittedName>
        <fullName evidence="2">Unannotated protein</fullName>
    </submittedName>
</protein>
<evidence type="ECO:0000313" key="2">
    <source>
        <dbReference type="EMBL" id="CAB4346470.1"/>
    </source>
</evidence>
<name>A0A6J6A0A7_9ZZZZ</name>
<feature type="compositionally biased region" description="Low complexity" evidence="1">
    <location>
        <begin position="13"/>
        <end position="23"/>
    </location>
</feature>
<evidence type="ECO:0000256" key="1">
    <source>
        <dbReference type="SAM" id="MobiDB-lite"/>
    </source>
</evidence>
<sequence>MPAHETNPRSVGRAFSMAARASRPPAPNSQTRVGVTKNAAAGSLAVAITE</sequence>
<dbReference type="AlphaFoldDB" id="A0A6J6A0A7"/>
<dbReference type="EMBL" id="CAESAO010000147">
    <property type="protein sequence ID" value="CAB4346470.1"/>
    <property type="molecule type" value="Genomic_DNA"/>
</dbReference>
<organism evidence="2">
    <name type="scientific">freshwater metagenome</name>
    <dbReference type="NCBI Taxonomy" id="449393"/>
    <lineage>
        <taxon>unclassified sequences</taxon>
        <taxon>metagenomes</taxon>
        <taxon>ecological metagenomes</taxon>
    </lineage>
</organism>
<reference evidence="2" key="1">
    <citation type="submission" date="2020-05" db="EMBL/GenBank/DDBJ databases">
        <authorList>
            <person name="Chiriac C."/>
            <person name="Salcher M."/>
            <person name="Ghai R."/>
            <person name="Kavagutti S V."/>
        </authorList>
    </citation>
    <scope>NUCLEOTIDE SEQUENCE</scope>
</reference>
<proteinExistence type="predicted"/>